<dbReference type="Gene3D" id="3.40.190.10">
    <property type="entry name" value="Periplasmic binding protein-like II"/>
    <property type="match status" value="2"/>
</dbReference>
<evidence type="ECO:0000313" key="7">
    <source>
        <dbReference type="Proteomes" id="UP000653056"/>
    </source>
</evidence>
<dbReference type="InterPro" id="IPR005119">
    <property type="entry name" value="LysR_subst-bd"/>
</dbReference>
<evidence type="ECO:0000256" key="2">
    <source>
        <dbReference type="ARBA" id="ARBA00023015"/>
    </source>
</evidence>
<dbReference type="PROSITE" id="PS50931">
    <property type="entry name" value="HTH_LYSR"/>
    <property type="match status" value="1"/>
</dbReference>
<keyword evidence="4" id="KW-0804">Transcription</keyword>
<evidence type="ECO:0000259" key="5">
    <source>
        <dbReference type="PROSITE" id="PS50931"/>
    </source>
</evidence>
<evidence type="ECO:0000256" key="4">
    <source>
        <dbReference type="ARBA" id="ARBA00023163"/>
    </source>
</evidence>
<dbReference type="RefSeq" id="WP_189467575.1">
    <property type="nucleotide sequence ID" value="NZ_BMXS01000005.1"/>
</dbReference>
<evidence type="ECO:0000313" key="6">
    <source>
        <dbReference type="EMBL" id="GGX87737.1"/>
    </source>
</evidence>
<dbReference type="SUPFAM" id="SSF46785">
    <property type="entry name" value="Winged helix' DNA-binding domain"/>
    <property type="match status" value="1"/>
</dbReference>
<reference evidence="7" key="1">
    <citation type="journal article" date="2019" name="Int. J. Syst. Evol. Microbiol.">
        <title>The Global Catalogue of Microorganisms (GCM) 10K type strain sequencing project: providing services to taxonomists for standard genome sequencing and annotation.</title>
        <authorList>
            <consortium name="The Broad Institute Genomics Platform"/>
            <consortium name="The Broad Institute Genome Sequencing Center for Infectious Disease"/>
            <person name="Wu L."/>
            <person name="Ma J."/>
        </authorList>
    </citation>
    <scope>NUCLEOTIDE SEQUENCE [LARGE SCALE GENOMIC DNA]</scope>
    <source>
        <strain evidence="7">KCTC 22228</strain>
    </source>
</reference>
<dbReference type="PANTHER" id="PTHR30579:SF7">
    <property type="entry name" value="HTH-TYPE TRANSCRIPTIONAL REGULATOR LRHA-RELATED"/>
    <property type="match status" value="1"/>
</dbReference>
<accession>A0ABQ2YKY2</accession>
<feature type="domain" description="HTH lysR-type" evidence="5">
    <location>
        <begin position="3"/>
        <end position="60"/>
    </location>
</feature>
<comment type="similarity">
    <text evidence="1">Belongs to the LysR transcriptional regulatory family.</text>
</comment>
<proteinExistence type="inferred from homology"/>
<dbReference type="EMBL" id="BMXS01000005">
    <property type="protein sequence ID" value="GGX87737.1"/>
    <property type="molecule type" value="Genomic_DNA"/>
</dbReference>
<dbReference type="InterPro" id="IPR000847">
    <property type="entry name" value="LysR_HTH_N"/>
</dbReference>
<dbReference type="Gene3D" id="1.10.10.10">
    <property type="entry name" value="Winged helix-like DNA-binding domain superfamily/Winged helix DNA-binding domain"/>
    <property type="match status" value="1"/>
</dbReference>
<sequence>MTIKSEWLATFLAVVDAGSFTEGARRIHRTQSAASMQIQQLEQQAGHPLLVRGQQTVLPTEAGERLIPYARRVVQSLADAAQVLDIAPEQGRLHVGIAEEYATSRLPELLAAFRRQQPRVELEVRCEPSAGIERALARGALDLGILIVDRQPVHGEVLRYDPTRWFIGEGLELEPGNPLPLVLFDHACWWRQWALDAVESSGQAWRIVYSSASVAGVASAIRAGVGIGVLGESTALPGTLQAPAALGLPPLPGSHLVLQVASPTAPGAKVMASQIRTGFSIP</sequence>
<dbReference type="InterPro" id="IPR036390">
    <property type="entry name" value="WH_DNA-bd_sf"/>
</dbReference>
<dbReference type="Proteomes" id="UP000653056">
    <property type="component" value="Unassembled WGS sequence"/>
</dbReference>
<dbReference type="Pfam" id="PF03466">
    <property type="entry name" value="LysR_substrate"/>
    <property type="match status" value="1"/>
</dbReference>
<dbReference type="Pfam" id="PF00126">
    <property type="entry name" value="HTH_1"/>
    <property type="match status" value="1"/>
</dbReference>
<dbReference type="InterPro" id="IPR036388">
    <property type="entry name" value="WH-like_DNA-bd_sf"/>
</dbReference>
<dbReference type="PRINTS" id="PR00039">
    <property type="entry name" value="HTHLYSR"/>
</dbReference>
<keyword evidence="2" id="KW-0805">Transcription regulation</keyword>
<comment type="caution">
    <text evidence="6">The sequence shown here is derived from an EMBL/GenBank/DDBJ whole genome shotgun (WGS) entry which is preliminary data.</text>
</comment>
<organism evidence="6 7">
    <name type="scientific">Litchfieldella qijiaojingensis</name>
    <dbReference type="NCBI Taxonomy" id="980347"/>
    <lineage>
        <taxon>Bacteria</taxon>
        <taxon>Pseudomonadati</taxon>
        <taxon>Pseudomonadota</taxon>
        <taxon>Gammaproteobacteria</taxon>
        <taxon>Oceanospirillales</taxon>
        <taxon>Halomonadaceae</taxon>
        <taxon>Litchfieldella</taxon>
    </lineage>
</organism>
<evidence type="ECO:0000256" key="3">
    <source>
        <dbReference type="ARBA" id="ARBA00023125"/>
    </source>
</evidence>
<name>A0ABQ2YKY2_9GAMM</name>
<gene>
    <name evidence="6" type="ORF">GCM10007160_13890</name>
</gene>
<keyword evidence="7" id="KW-1185">Reference proteome</keyword>
<dbReference type="PANTHER" id="PTHR30579">
    <property type="entry name" value="TRANSCRIPTIONAL REGULATOR"/>
    <property type="match status" value="1"/>
</dbReference>
<keyword evidence="3" id="KW-0238">DNA-binding</keyword>
<dbReference type="InterPro" id="IPR050176">
    <property type="entry name" value="LTTR"/>
</dbReference>
<protein>
    <submittedName>
        <fullName evidence="6">Transcriptional regulator</fullName>
    </submittedName>
</protein>
<dbReference type="SUPFAM" id="SSF53850">
    <property type="entry name" value="Periplasmic binding protein-like II"/>
    <property type="match status" value="1"/>
</dbReference>
<evidence type="ECO:0000256" key="1">
    <source>
        <dbReference type="ARBA" id="ARBA00009437"/>
    </source>
</evidence>